<dbReference type="CDD" id="cd02247">
    <property type="entry name" value="cupin_pirin_C"/>
    <property type="match status" value="1"/>
</dbReference>
<feature type="binding site" evidence="2">
    <location>
        <position position="112"/>
    </location>
    <ligand>
        <name>Fe cation</name>
        <dbReference type="ChEBI" id="CHEBI:24875"/>
    </ligand>
</feature>
<dbReference type="InterPro" id="IPR011051">
    <property type="entry name" value="RmlC_Cupin_sf"/>
</dbReference>
<feature type="binding site" evidence="2">
    <location>
        <position position="156"/>
    </location>
    <ligand>
        <name>Fe cation</name>
        <dbReference type="ChEBI" id="CHEBI:24875"/>
    </ligand>
</feature>
<evidence type="ECO:0000256" key="1">
    <source>
        <dbReference type="ARBA" id="ARBA00008416"/>
    </source>
</evidence>
<organism evidence="6">
    <name type="scientific">Oryza punctata</name>
    <name type="common">Red rice</name>
    <dbReference type="NCBI Taxonomy" id="4537"/>
    <lineage>
        <taxon>Eukaryota</taxon>
        <taxon>Viridiplantae</taxon>
        <taxon>Streptophyta</taxon>
        <taxon>Embryophyta</taxon>
        <taxon>Tracheophyta</taxon>
        <taxon>Spermatophyta</taxon>
        <taxon>Magnoliopsida</taxon>
        <taxon>Liliopsida</taxon>
        <taxon>Poales</taxon>
        <taxon>Poaceae</taxon>
        <taxon>BOP clade</taxon>
        <taxon>Oryzoideae</taxon>
        <taxon>Oryzeae</taxon>
        <taxon>Oryzinae</taxon>
        <taxon>Oryza</taxon>
    </lineage>
</organism>
<feature type="domain" description="Pirin N-terminal" evidence="4">
    <location>
        <begin position="79"/>
        <end position="173"/>
    </location>
</feature>
<keyword evidence="7" id="KW-1185">Reference proteome</keyword>
<keyword evidence="2" id="KW-0479">Metal-binding</keyword>
<evidence type="ECO:0000256" key="2">
    <source>
        <dbReference type="PIRSR" id="PIRSR006232-1"/>
    </source>
</evidence>
<sequence length="395" mass="41896">MSAAACISSFPPPPIASAAPVPEMATIDVVVANQTPVIAAGAKSSCDEEVAVGGRTVRRPRAVARTLECERRAVGEGFALRRGIGRPELESLDPFISLDEFEFSPPAGFHDHPHRGFENVTYMLEGGFSYSDFSGHKGTINTGDVQWMTAGRGVVHAEMPSGHGVQRGINLWINLSSKDKMYSHLLLPCASLISRSNGGYYATVADSRSPCRAMIACRVEPRYQELASHDIPAAERDGVSVKVIAGEALGARSPLQTRTPALCLDVAMRPGARLRTPVPSGWSACAYVIDGEAVFGDGDGDASGEDAAGAHTFVVFGDDGGCADGVAARATERAAARFLLVAARPHGEAVVKDGPFVMNTREEVEQARDDYRNRRNGFEMAAGWSSDHTATAAAH</sequence>
<evidence type="ECO:0000259" key="5">
    <source>
        <dbReference type="Pfam" id="PF05726"/>
    </source>
</evidence>
<evidence type="ECO:0000256" key="3">
    <source>
        <dbReference type="RuleBase" id="RU003457"/>
    </source>
</evidence>
<accession>A0A0E0LU86</accession>
<comment type="cofactor">
    <cofactor evidence="2">
        <name>Fe cation</name>
        <dbReference type="ChEBI" id="CHEBI:24875"/>
    </cofactor>
    <text evidence="2">Binds 1 Fe cation per subunit.</text>
</comment>
<dbReference type="HOGENOM" id="CLU_045717_0_0_1"/>
<dbReference type="STRING" id="4537.A0A0E0LU86"/>
<dbReference type="GO" id="GO:0046872">
    <property type="term" value="F:metal ion binding"/>
    <property type="evidence" value="ECO:0007669"/>
    <property type="project" value="UniProtKB-KW"/>
</dbReference>
<dbReference type="Pfam" id="PF02678">
    <property type="entry name" value="Pirin"/>
    <property type="match status" value="1"/>
</dbReference>
<evidence type="ECO:0008006" key="8">
    <source>
        <dbReference type="Google" id="ProtNLM"/>
    </source>
</evidence>
<dbReference type="InterPro" id="IPR012093">
    <property type="entry name" value="Pirin"/>
</dbReference>
<dbReference type="EnsemblPlants" id="OPUNC08G11270.1">
    <property type="protein sequence ID" value="OPUNC08G11270.1"/>
    <property type="gene ID" value="OPUNC08G11270"/>
</dbReference>
<comment type="similarity">
    <text evidence="1 3">Belongs to the pirin family.</text>
</comment>
<dbReference type="SUPFAM" id="SSF51182">
    <property type="entry name" value="RmlC-like cupins"/>
    <property type="match status" value="2"/>
</dbReference>
<dbReference type="PANTHER" id="PTHR13903">
    <property type="entry name" value="PIRIN-RELATED"/>
    <property type="match status" value="1"/>
</dbReference>
<evidence type="ECO:0000313" key="6">
    <source>
        <dbReference type="EnsemblPlants" id="OPUNC08G11270.1"/>
    </source>
</evidence>
<feature type="binding site" evidence="2">
    <location>
        <position position="158"/>
    </location>
    <ligand>
        <name>Fe cation</name>
        <dbReference type="ChEBI" id="CHEBI:24875"/>
    </ligand>
</feature>
<name>A0A0E0LU86_ORYPU</name>
<dbReference type="CDD" id="cd02909">
    <property type="entry name" value="cupin_pirin_N"/>
    <property type="match status" value="1"/>
</dbReference>
<evidence type="ECO:0000259" key="4">
    <source>
        <dbReference type="Pfam" id="PF02678"/>
    </source>
</evidence>
<keyword evidence="2" id="KW-0408">Iron</keyword>
<dbReference type="InterPro" id="IPR014710">
    <property type="entry name" value="RmlC-like_jellyroll"/>
</dbReference>
<dbReference type="PANTHER" id="PTHR13903:SF11">
    <property type="entry name" value="OS08G0364900 PROTEIN"/>
    <property type="match status" value="1"/>
</dbReference>
<dbReference type="InterPro" id="IPR008778">
    <property type="entry name" value="Pirin_C_dom"/>
</dbReference>
<dbReference type="OMA" id="FANPFIV"/>
<feature type="domain" description="Pirin C-terminal" evidence="5">
    <location>
        <begin position="264"/>
        <end position="377"/>
    </location>
</feature>
<dbReference type="AlphaFoldDB" id="A0A0E0LU86"/>
<feature type="binding site" evidence="2">
    <location>
        <position position="114"/>
    </location>
    <ligand>
        <name>Fe cation</name>
        <dbReference type="ChEBI" id="CHEBI:24875"/>
    </ligand>
</feature>
<evidence type="ECO:0000313" key="7">
    <source>
        <dbReference type="Proteomes" id="UP000026962"/>
    </source>
</evidence>
<dbReference type="PIRSF" id="PIRSF006232">
    <property type="entry name" value="Pirin"/>
    <property type="match status" value="1"/>
</dbReference>
<dbReference type="Pfam" id="PF05726">
    <property type="entry name" value="Pirin_C"/>
    <property type="match status" value="1"/>
</dbReference>
<dbReference type="InterPro" id="IPR003829">
    <property type="entry name" value="Pirin_N_dom"/>
</dbReference>
<protein>
    <recommendedName>
        <fullName evidence="8">Pirin</fullName>
    </recommendedName>
</protein>
<dbReference type="eggNOG" id="ENOG502QQ5A">
    <property type="taxonomic scope" value="Eukaryota"/>
</dbReference>
<reference evidence="6" key="2">
    <citation type="submission" date="2018-05" db="EMBL/GenBank/DDBJ databases">
        <title>OpunRS2 (Oryza punctata Reference Sequence Version 2).</title>
        <authorList>
            <person name="Zhang J."/>
            <person name="Kudrna D."/>
            <person name="Lee S."/>
            <person name="Talag J."/>
            <person name="Welchert J."/>
            <person name="Wing R.A."/>
        </authorList>
    </citation>
    <scope>NUCLEOTIDE SEQUENCE [LARGE SCALE GENOMIC DNA]</scope>
</reference>
<dbReference type="Gramene" id="OPUNC08G11270.1">
    <property type="protein sequence ID" value="OPUNC08G11270.1"/>
    <property type="gene ID" value="OPUNC08G11270"/>
</dbReference>
<dbReference type="Proteomes" id="UP000026962">
    <property type="component" value="Chromosome 8"/>
</dbReference>
<proteinExistence type="inferred from homology"/>
<dbReference type="Gene3D" id="2.60.120.10">
    <property type="entry name" value="Jelly Rolls"/>
    <property type="match status" value="2"/>
</dbReference>
<reference evidence="6" key="1">
    <citation type="submission" date="2015-04" db="UniProtKB">
        <authorList>
            <consortium name="EnsemblPlants"/>
        </authorList>
    </citation>
    <scope>IDENTIFICATION</scope>
</reference>